<gene>
    <name evidence="2" type="ORF">V1264_002353</name>
</gene>
<feature type="compositionally biased region" description="Basic residues" evidence="1">
    <location>
        <begin position="1"/>
        <end position="21"/>
    </location>
</feature>
<name>A0AAN9C388_9CAEN</name>
<dbReference type="Proteomes" id="UP001374579">
    <property type="component" value="Unassembled WGS sequence"/>
</dbReference>
<accession>A0AAN9C388</accession>
<proteinExistence type="predicted"/>
<feature type="compositionally biased region" description="Basic and acidic residues" evidence="1">
    <location>
        <begin position="358"/>
        <end position="367"/>
    </location>
</feature>
<evidence type="ECO:0000313" key="2">
    <source>
        <dbReference type="EMBL" id="KAK7116722.1"/>
    </source>
</evidence>
<evidence type="ECO:0000313" key="3">
    <source>
        <dbReference type="Proteomes" id="UP001374579"/>
    </source>
</evidence>
<comment type="caution">
    <text evidence="2">The sequence shown here is derived from an EMBL/GenBank/DDBJ whole genome shotgun (WGS) entry which is preliminary data.</text>
</comment>
<reference evidence="2 3" key="1">
    <citation type="submission" date="2024-02" db="EMBL/GenBank/DDBJ databases">
        <title>Chromosome-scale genome assembly of the rough periwinkle Littorina saxatilis.</title>
        <authorList>
            <person name="De Jode A."/>
            <person name="Faria R."/>
            <person name="Formenti G."/>
            <person name="Sims Y."/>
            <person name="Smith T.P."/>
            <person name="Tracey A."/>
            <person name="Wood J.M.D."/>
            <person name="Zagrodzka Z.B."/>
            <person name="Johannesson K."/>
            <person name="Butlin R.K."/>
            <person name="Leder E.H."/>
        </authorList>
    </citation>
    <scope>NUCLEOTIDE SEQUENCE [LARGE SCALE GENOMIC DNA]</scope>
    <source>
        <strain evidence="2">Snail1</strain>
        <tissue evidence="2">Muscle</tissue>
    </source>
</reference>
<protein>
    <submittedName>
        <fullName evidence="2">Uncharacterized protein</fullName>
    </submittedName>
</protein>
<evidence type="ECO:0000256" key="1">
    <source>
        <dbReference type="SAM" id="MobiDB-lite"/>
    </source>
</evidence>
<dbReference type="AlphaFoldDB" id="A0AAN9C388"/>
<feature type="region of interest" description="Disordered" evidence="1">
    <location>
        <begin position="1"/>
        <end position="47"/>
    </location>
</feature>
<keyword evidence="3" id="KW-1185">Reference proteome</keyword>
<feature type="region of interest" description="Disordered" evidence="1">
    <location>
        <begin position="341"/>
        <end position="367"/>
    </location>
</feature>
<organism evidence="2 3">
    <name type="scientific">Littorina saxatilis</name>
    <dbReference type="NCBI Taxonomy" id="31220"/>
    <lineage>
        <taxon>Eukaryota</taxon>
        <taxon>Metazoa</taxon>
        <taxon>Spiralia</taxon>
        <taxon>Lophotrochozoa</taxon>
        <taxon>Mollusca</taxon>
        <taxon>Gastropoda</taxon>
        <taxon>Caenogastropoda</taxon>
        <taxon>Littorinimorpha</taxon>
        <taxon>Littorinoidea</taxon>
        <taxon>Littorinidae</taxon>
        <taxon>Littorina</taxon>
    </lineage>
</organism>
<sequence length="367" mass="41342">MIGARRKRQKKVGQKRRRKRSTTTSTPMLPPGFKKDSRVWLHKNPKPRTEDVDKTAVLKRFLDSERGYNENSPCYFLELQGKQFKKDSRSWLYKSSFKKQQPQRTRKKVQGHVTGDCCREPEFARSNTDVRLTFQQDKLLKRKCGAFHSSDGDIISNDCGLKQVLRKKRVDSTLHPGVQMRRPQRTLSEERLNDEVNNIMTYASLNTFGQETDGERMTELADDSVGVGSEEENSNHPSLMYQRKGQGYPLQSYPSLLTCDLWRDSGGVKSDTSSSGHSKGSMDTLAPGCEDLYNANTKGDKQISPDLLIAVTDKLRTCQSESRSSVESLSEEHAQLKMMSLCASPPGSPCSNGSISEEDLKSSDVDV</sequence>
<dbReference type="EMBL" id="JBAMIC010000001">
    <property type="protein sequence ID" value="KAK7116722.1"/>
    <property type="molecule type" value="Genomic_DNA"/>
</dbReference>